<dbReference type="RefSeq" id="WP_115135043.1">
    <property type="nucleotide sequence ID" value="NZ_UGRS01000003.1"/>
</dbReference>
<evidence type="ECO:0000256" key="2">
    <source>
        <dbReference type="ARBA" id="ARBA00022679"/>
    </source>
</evidence>
<comment type="pathway">
    <text evidence="8">Amino-acid biosynthesis; L-threonine biosynthesis; L-threonine from L-aspartate: step 4/5.</text>
</comment>
<dbReference type="Pfam" id="PF01636">
    <property type="entry name" value="APH"/>
    <property type="match status" value="1"/>
</dbReference>
<dbReference type="GO" id="GO:0009088">
    <property type="term" value="P:threonine biosynthetic process"/>
    <property type="evidence" value="ECO:0007669"/>
    <property type="project" value="UniProtKB-UniRule"/>
</dbReference>
<dbReference type="Proteomes" id="UP000254055">
    <property type="component" value="Unassembled WGS sequence"/>
</dbReference>
<dbReference type="GO" id="GO:0004413">
    <property type="term" value="F:homoserine kinase activity"/>
    <property type="evidence" value="ECO:0007669"/>
    <property type="project" value="UniProtKB-UniRule"/>
</dbReference>
<dbReference type="PANTHER" id="PTHR21064:SF6">
    <property type="entry name" value="AMINOGLYCOSIDE PHOSPHOTRANSFERASE DOMAIN-CONTAINING PROTEIN"/>
    <property type="match status" value="1"/>
</dbReference>
<gene>
    <name evidence="8 11" type="primary">thrB</name>
    <name evidence="11" type="ORF">NCTC12229_02262</name>
</gene>
<dbReference type="EC" id="2.7.1.39" evidence="8 9"/>
<evidence type="ECO:0000259" key="10">
    <source>
        <dbReference type="Pfam" id="PF01636"/>
    </source>
</evidence>
<evidence type="ECO:0000256" key="7">
    <source>
        <dbReference type="ARBA" id="ARBA00038240"/>
    </source>
</evidence>
<proteinExistence type="inferred from homology"/>
<dbReference type="NCBIfam" id="NF003558">
    <property type="entry name" value="PRK05231.1"/>
    <property type="match status" value="1"/>
</dbReference>
<organism evidence="11 12">
    <name type="scientific">Neisseria zoodegmatis</name>
    <dbReference type="NCBI Taxonomy" id="326523"/>
    <lineage>
        <taxon>Bacteria</taxon>
        <taxon>Pseudomonadati</taxon>
        <taxon>Pseudomonadota</taxon>
        <taxon>Betaproteobacteria</taxon>
        <taxon>Neisseriales</taxon>
        <taxon>Neisseriaceae</taxon>
        <taxon>Neisseria</taxon>
    </lineage>
</organism>
<dbReference type="PANTHER" id="PTHR21064">
    <property type="entry name" value="AMINOGLYCOSIDE PHOSPHOTRANSFERASE DOMAIN-CONTAINING PROTEIN-RELATED"/>
    <property type="match status" value="1"/>
</dbReference>
<keyword evidence="6 8" id="KW-0067">ATP-binding</keyword>
<dbReference type="GO" id="GO:0005524">
    <property type="term" value="F:ATP binding"/>
    <property type="evidence" value="ECO:0007669"/>
    <property type="project" value="UniProtKB-KW"/>
</dbReference>
<evidence type="ECO:0000256" key="9">
    <source>
        <dbReference type="NCBIfam" id="TIGR00938"/>
    </source>
</evidence>
<evidence type="ECO:0000256" key="5">
    <source>
        <dbReference type="ARBA" id="ARBA00022777"/>
    </source>
</evidence>
<dbReference type="SUPFAM" id="SSF56112">
    <property type="entry name" value="Protein kinase-like (PK-like)"/>
    <property type="match status" value="1"/>
</dbReference>
<dbReference type="InterPro" id="IPR002575">
    <property type="entry name" value="Aminoglycoside_PTrfase"/>
</dbReference>
<dbReference type="Gene3D" id="3.30.200.20">
    <property type="entry name" value="Phosphorylase Kinase, domain 1"/>
    <property type="match status" value="1"/>
</dbReference>
<keyword evidence="1 8" id="KW-0028">Amino-acid biosynthesis</keyword>
<dbReference type="CDD" id="cd05153">
    <property type="entry name" value="HomoserineK_II"/>
    <property type="match status" value="1"/>
</dbReference>
<dbReference type="HAMAP" id="MF_00301">
    <property type="entry name" value="Homoser_kinase_2"/>
    <property type="match status" value="1"/>
</dbReference>
<dbReference type="InterPro" id="IPR011009">
    <property type="entry name" value="Kinase-like_dom_sf"/>
</dbReference>
<feature type="domain" description="Aminoglycoside phosphotransferase" evidence="10">
    <location>
        <begin position="27"/>
        <end position="256"/>
    </location>
</feature>
<dbReference type="InterPro" id="IPR050249">
    <property type="entry name" value="Pseudomonas-type_ThrB"/>
</dbReference>
<accession>A0A378X5E7</accession>
<evidence type="ECO:0000256" key="1">
    <source>
        <dbReference type="ARBA" id="ARBA00022605"/>
    </source>
</evidence>
<dbReference type="Gene3D" id="3.90.1200.10">
    <property type="match status" value="1"/>
</dbReference>
<dbReference type="NCBIfam" id="TIGR00938">
    <property type="entry name" value="thrB_alt"/>
    <property type="match status" value="1"/>
</dbReference>
<comment type="similarity">
    <text evidence="7 8">Belongs to the pseudomonas-type ThrB family.</text>
</comment>
<sequence>MSVYTSVSDDEMREFLNDYNLGDFISLQGIAQGITNSNYFLTTTKGRFVLTVFETLQQRELPFFLELKQHLSKNGVACPAPVMRKDGKFDSILVGKPACLVTCLKGSDTSWPTAAQCFHTGAMLAKMHLAGQSFPSKMANPRYRDWWRNAYTQLSPLLNVLNAEDAALLKSEIDYLDKNSGESLPSGIIHADLFKDNVLLDGEEVAGFIDFYYACNGNFMYDLAIAVNDWARTASNHLDKELEKAFIEGYESVRPLSDEERAYFPTAQRAGCIRFWVSRLLDFYFPQEGEMTFIKDPNAFRDLLISLREN</sequence>
<evidence type="ECO:0000313" key="12">
    <source>
        <dbReference type="Proteomes" id="UP000254055"/>
    </source>
</evidence>
<dbReference type="OrthoDB" id="9777460at2"/>
<evidence type="ECO:0000256" key="6">
    <source>
        <dbReference type="ARBA" id="ARBA00022840"/>
    </source>
</evidence>
<dbReference type="EMBL" id="UGRS01000003">
    <property type="protein sequence ID" value="SUA48840.1"/>
    <property type="molecule type" value="Genomic_DNA"/>
</dbReference>
<evidence type="ECO:0000256" key="8">
    <source>
        <dbReference type="HAMAP-Rule" id="MF_00301"/>
    </source>
</evidence>
<evidence type="ECO:0000256" key="3">
    <source>
        <dbReference type="ARBA" id="ARBA00022697"/>
    </source>
</evidence>
<dbReference type="InterPro" id="IPR005280">
    <property type="entry name" value="Homoserine_kinase_II"/>
</dbReference>
<dbReference type="UniPathway" id="UPA00050">
    <property type="reaction ID" value="UER00064"/>
</dbReference>
<keyword evidence="4 8" id="KW-0547">Nucleotide-binding</keyword>
<protein>
    <recommendedName>
        <fullName evidence="8 9">Homoserine kinase</fullName>
        <shortName evidence="8">HK</shortName>
        <shortName evidence="8">HSK</shortName>
        <ecNumber evidence="8 9">2.7.1.39</ecNumber>
    </recommendedName>
</protein>
<name>A0A378X5E7_9NEIS</name>
<keyword evidence="5 8" id="KW-0418">Kinase</keyword>
<keyword evidence="3 8" id="KW-0791">Threonine biosynthesis</keyword>
<evidence type="ECO:0000313" key="11">
    <source>
        <dbReference type="EMBL" id="SUA48840.1"/>
    </source>
</evidence>
<comment type="catalytic activity">
    <reaction evidence="8">
        <text>L-homoserine + ATP = O-phospho-L-homoserine + ADP + H(+)</text>
        <dbReference type="Rhea" id="RHEA:13985"/>
        <dbReference type="ChEBI" id="CHEBI:15378"/>
        <dbReference type="ChEBI" id="CHEBI:30616"/>
        <dbReference type="ChEBI" id="CHEBI:57476"/>
        <dbReference type="ChEBI" id="CHEBI:57590"/>
        <dbReference type="ChEBI" id="CHEBI:456216"/>
        <dbReference type="EC" id="2.7.1.39"/>
    </reaction>
</comment>
<reference evidence="11 12" key="1">
    <citation type="submission" date="2018-06" db="EMBL/GenBank/DDBJ databases">
        <authorList>
            <consortium name="Pathogen Informatics"/>
            <person name="Doyle S."/>
        </authorList>
    </citation>
    <scope>NUCLEOTIDE SEQUENCE [LARGE SCALE GENOMIC DNA]</scope>
    <source>
        <strain evidence="11 12">NCTC12229</strain>
    </source>
</reference>
<keyword evidence="2 8" id="KW-0808">Transferase</keyword>
<evidence type="ECO:0000256" key="4">
    <source>
        <dbReference type="ARBA" id="ARBA00022741"/>
    </source>
</evidence>
<dbReference type="AlphaFoldDB" id="A0A378X5E7"/>